<organism evidence="2 3">
    <name type="scientific">Podarcis lilfordi</name>
    <name type="common">Lilford's wall lizard</name>
    <dbReference type="NCBI Taxonomy" id="74358"/>
    <lineage>
        <taxon>Eukaryota</taxon>
        <taxon>Metazoa</taxon>
        <taxon>Chordata</taxon>
        <taxon>Craniata</taxon>
        <taxon>Vertebrata</taxon>
        <taxon>Euteleostomi</taxon>
        <taxon>Lepidosauria</taxon>
        <taxon>Squamata</taxon>
        <taxon>Bifurcata</taxon>
        <taxon>Unidentata</taxon>
        <taxon>Episquamata</taxon>
        <taxon>Laterata</taxon>
        <taxon>Lacertibaenia</taxon>
        <taxon>Lacertidae</taxon>
        <taxon>Podarcis</taxon>
    </lineage>
</organism>
<evidence type="ECO:0000313" key="3">
    <source>
        <dbReference type="Proteomes" id="UP001178461"/>
    </source>
</evidence>
<gene>
    <name evidence="2" type="ORF">PODLI_1B002867</name>
</gene>
<keyword evidence="3" id="KW-1185">Reference proteome</keyword>
<sequence>MGDRGLNDPSQENQRVGLQLQCTIKIKTEIVILLGGSKRQKRRGRAFSLPPHASEPRRRASKESLRRIPRGAGGERQVPFPHSPYRLSPPLSRSPEPVAVVPYSKGNMRFAQQDNQKF</sequence>
<feature type="compositionally biased region" description="Basic and acidic residues" evidence="1">
    <location>
        <begin position="54"/>
        <end position="66"/>
    </location>
</feature>
<protein>
    <submittedName>
        <fullName evidence="2">Uncharacterized protein</fullName>
    </submittedName>
</protein>
<name>A0AA35PJL0_9SAUR</name>
<reference evidence="2" key="1">
    <citation type="submission" date="2022-12" db="EMBL/GenBank/DDBJ databases">
        <authorList>
            <person name="Alioto T."/>
            <person name="Alioto T."/>
            <person name="Gomez Garrido J."/>
        </authorList>
    </citation>
    <scope>NUCLEOTIDE SEQUENCE</scope>
</reference>
<proteinExistence type="predicted"/>
<evidence type="ECO:0000313" key="2">
    <source>
        <dbReference type="EMBL" id="CAI5787823.1"/>
    </source>
</evidence>
<feature type="region of interest" description="Disordered" evidence="1">
    <location>
        <begin position="36"/>
        <end position="99"/>
    </location>
</feature>
<dbReference type="AlphaFoldDB" id="A0AA35PJL0"/>
<feature type="compositionally biased region" description="Low complexity" evidence="1">
    <location>
        <begin position="83"/>
        <end position="97"/>
    </location>
</feature>
<dbReference type="Proteomes" id="UP001178461">
    <property type="component" value="Chromosome 11"/>
</dbReference>
<evidence type="ECO:0000256" key="1">
    <source>
        <dbReference type="SAM" id="MobiDB-lite"/>
    </source>
</evidence>
<dbReference type="EMBL" id="OX395136">
    <property type="protein sequence ID" value="CAI5787823.1"/>
    <property type="molecule type" value="Genomic_DNA"/>
</dbReference>
<accession>A0AA35PJL0</accession>